<protein>
    <recommendedName>
        <fullName evidence="8">Dynamin GTPase domain-containing protein</fullName>
    </recommendedName>
</protein>
<dbReference type="InterPro" id="IPR018464">
    <property type="entry name" value="CENP-O"/>
</dbReference>
<dbReference type="InterPro" id="IPR027417">
    <property type="entry name" value="P-loop_NTPase"/>
</dbReference>
<sequence>MPSGFISLSGGAETTKEENMTKAIKNILSENFDDDEATESQTLLYKNLWLEAEAALCSVSHKNRYNQMKIEMEKQSYKQRDMEQHSKSEVIPSLSRSESSAIEVNKCLNSYSSTATIPKLGGFASSTIQLIGIVVVMSQVTWQVFLLVVPMAIGCLSMQKYYIASSRELPQSEVLVKSLQNTKYSINENLESSSINLFRQNSIDHAVEEDGELETLDSGEDNNGVDSDGSESSDQDETDRETGRSKQISTVPIQLSIYSPNVVNLTLIDLPGLTKIAVEGQPDSIVHDIENIVRSYIEKPNFHVQGRELTSGNGLRGCIHLVDLAGSERVDKSEFIGDRLKEAQRINKPSGKITYKTGNKVICCLEGARIGIQYETSFAGEPCDFYHCVLESKSFLEKMTVLEHTLPYFLPIHEIEKDLLSSNAMKFIDHVEDLLQAYVDRREQIDQGTVGTSQQAESGLPDAFDISLSHFTLVLALENESGGIQEIALEVDIRLIFNLRTTGMNESQSNKNNSSVKDVAVTDVSSPYFPSKIIRENSVDSLQITKQYPSYSSFQN</sequence>
<comment type="similarity">
    <text evidence="3">Belongs to the CENP-O/MCM21 family.</text>
</comment>
<evidence type="ECO:0000313" key="9">
    <source>
        <dbReference type="EMBL" id="CAI8615051.1"/>
    </source>
</evidence>
<dbReference type="Gene3D" id="3.40.850.10">
    <property type="entry name" value="Kinesin motor domain"/>
    <property type="match status" value="1"/>
</dbReference>
<dbReference type="EMBL" id="OX451740">
    <property type="protein sequence ID" value="CAI8615051.1"/>
    <property type="molecule type" value="Genomic_DNA"/>
</dbReference>
<evidence type="ECO:0000259" key="8">
    <source>
        <dbReference type="SMART" id="SM00053"/>
    </source>
</evidence>
<feature type="region of interest" description="Disordered" evidence="7">
    <location>
        <begin position="213"/>
        <end position="247"/>
    </location>
</feature>
<dbReference type="InterPro" id="IPR036961">
    <property type="entry name" value="Kinesin_motor_dom_sf"/>
</dbReference>
<accession>A0AAV1AYF0</accession>
<dbReference type="PANTHER" id="PTHR14582:SF1">
    <property type="entry name" value="CENTROMERE PROTEIN O"/>
    <property type="match status" value="1"/>
</dbReference>
<dbReference type="Proteomes" id="UP001157006">
    <property type="component" value="Chromosome 5"/>
</dbReference>
<dbReference type="GO" id="GO:0005525">
    <property type="term" value="F:GTP binding"/>
    <property type="evidence" value="ECO:0007669"/>
    <property type="project" value="InterPro"/>
</dbReference>
<evidence type="ECO:0000256" key="6">
    <source>
        <dbReference type="ARBA" id="ARBA00023328"/>
    </source>
</evidence>
<proteinExistence type="inferred from homology"/>
<dbReference type="InterPro" id="IPR045063">
    <property type="entry name" value="Dynamin_N"/>
</dbReference>
<evidence type="ECO:0000256" key="1">
    <source>
        <dbReference type="ARBA" id="ARBA00004123"/>
    </source>
</evidence>
<comment type="subcellular location">
    <subcellularLocation>
        <location evidence="2">Chromosome</location>
        <location evidence="2">Centromere</location>
    </subcellularLocation>
    <subcellularLocation>
        <location evidence="1">Nucleus</location>
    </subcellularLocation>
</comment>
<keyword evidence="5" id="KW-0539">Nucleus</keyword>
<organism evidence="9 10">
    <name type="scientific">Vicia faba</name>
    <name type="common">Broad bean</name>
    <name type="synonym">Faba vulgaris</name>
    <dbReference type="NCBI Taxonomy" id="3906"/>
    <lineage>
        <taxon>Eukaryota</taxon>
        <taxon>Viridiplantae</taxon>
        <taxon>Streptophyta</taxon>
        <taxon>Embryophyta</taxon>
        <taxon>Tracheophyta</taxon>
        <taxon>Spermatophyta</taxon>
        <taxon>Magnoliopsida</taxon>
        <taxon>eudicotyledons</taxon>
        <taxon>Gunneridae</taxon>
        <taxon>Pentapetalae</taxon>
        <taxon>rosids</taxon>
        <taxon>fabids</taxon>
        <taxon>Fabales</taxon>
        <taxon>Fabaceae</taxon>
        <taxon>Papilionoideae</taxon>
        <taxon>50 kb inversion clade</taxon>
        <taxon>NPAAA clade</taxon>
        <taxon>Hologalegina</taxon>
        <taxon>IRL clade</taxon>
        <taxon>Fabeae</taxon>
        <taxon>Vicia</taxon>
    </lineage>
</organism>
<evidence type="ECO:0000256" key="7">
    <source>
        <dbReference type="SAM" id="MobiDB-lite"/>
    </source>
</evidence>
<dbReference type="CDD" id="cd23835">
    <property type="entry name" value="DRWD-N_CENP-O"/>
    <property type="match status" value="1"/>
</dbReference>
<dbReference type="SMART" id="SM00053">
    <property type="entry name" value="DYNc"/>
    <property type="match status" value="1"/>
</dbReference>
<evidence type="ECO:0000256" key="4">
    <source>
        <dbReference type="ARBA" id="ARBA00022454"/>
    </source>
</evidence>
<dbReference type="GO" id="GO:0031511">
    <property type="term" value="C:Mis6-Sim4 complex"/>
    <property type="evidence" value="ECO:0007669"/>
    <property type="project" value="TreeGrafter"/>
</dbReference>
<feature type="compositionally biased region" description="Acidic residues" evidence="7">
    <location>
        <begin position="228"/>
        <end position="239"/>
    </location>
</feature>
<evidence type="ECO:0000256" key="2">
    <source>
        <dbReference type="ARBA" id="ARBA00004584"/>
    </source>
</evidence>
<dbReference type="Pfam" id="PF09496">
    <property type="entry name" value="CENP-O"/>
    <property type="match status" value="1"/>
</dbReference>
<evidence type="ECO:0000313" key="10">
    <source>
        <dbReference type="Proteomes" id="UP001157006"/>
    </source>
</evidence>
<keyword evidence="4" id="KW-0158">Chromosome</keyword>
<dbReference type="InterPro" id="IPR001401">
    <property type="entry name" value="Dynamin_GTPase"/>
</dbReference>
<reference evidence="9 10" key="1">
    <citation type="submission" date="2023-01" db="EMBL/GenBank/DDBJ databases">
        <authorList>
            <person name="Kreplak J."/>
        </authorList>
    </citation>
    <scope>NUCLEOTIDE SEQUENCE [LARGE SCALE GENOMIC DNA]</scope>
</reference>
<dbReference type="Pfam" id="PF00350">
    <property type="entry name" value="Dynamin_N"/>
    <property type="match status" value="1"/>
</dbReference>
<feature type="domain" description="Dynamin GTPase" evidence="8">
    <location>
        <begin position="149"/>
        <end position="356"/>
    </location>
</feature>
<dbReference type="AlphaFoldDB" id="A0AAV1AYF0"/>
<evidence type="ECO:0000256" key="5">
    <source>
        <dbReference type="ARBA" id="ARBA00023242"/>
    </source>
</evidence>
<dbReference type="PANTHER" id="PTHR14582">
    <property type="entry name" value="INNER KINETOCHORE SUBUNIT MAL2"/>
    <property type="match status" value="1"/>
</dbReference>
<dbReference type="SUPFAM" id="SSF52540">
    <property type="entry name" value="P-loop containing nucleoside triphosphate hydrolases"/>
    <property type="match status" value="2"/>
</dbReference>
<dbReference type="Gene3D" id="3.40.50.300">
    <property type="entry name" value="P-loop containing nucleotide triphosphate hydrolases"/>
    <property type="match status" value="1"/>
</dbReference>
<name>A0AAV1AYF0_VICFA</name>
<evidence type="ECO:0000256" key="3">
    <source>
        <dbReference type="ARBA" id="ARBA00007321"/>
    </source>
</evidence>
<dbReference type="GO" id="GO:0003924">
    <property type="term" value="F:GTPase activity"/>
    <property type="evidence" value="ECO:0007669"/>
    <property type="project" value="InterPro"/>
</dbReference>
<gene>
    <name evidence="9" type="ORF">VFH_V160080</name>
</gene>
<dbReference type="GO" id="GO:0005634">
    <property type="term" value="C:nucleus"/>
    <property type="evidence" value="ECO:0007669"/>
    <property type="project" value="UniProtKB-SubCell"/>
</dbReference>
<keyword evidence="6" id="KW-0137">Centromere</keyword>
<keyword evidence="10" id="KW-1185">Reference proteome</keyword>